<dbReference type="EMBL" id="JFHU01000190">
    <property type="protein sequence ID" value="EXX86458.1"/>
    <property type="molecule type" value="Genomic_DNA"/>
</dbReference>
<protein>
    <recommendedName>
        <fullName evidence="4">Cellobiose 2-epimerase</fullName>
        <shortName evidence="4">CE</shortName>
        <ecNumber evidence="4">5.1.3.11</ecNumber>
    </recommendedName>
</protein>
<dbReference type="Gene3D" id="1.50.10.10">
    <property type="match status" value="1"/>
</dbReference>
<dbReference type="Pfam" id="PF07221">
    <property type="entry name" value="GlcNAc_2-epim"/>
    <property type="match status" value="1"/>
</dbReference>
<feature type="region of interest" description="Disordered" evidence="5">
    <location>
        <begin position="391"/>
        <end position="435"/>
    </location>
</feature>
<evidence type="ECO:0000313" key="6">
    <source>
        <dbReference type="EMBL" id="EXX86458.1"/>
    </source>
</evidence>
<dbReference type="HAMAP" id="MF_00929">
    <property type="entry name" value="Cellobiose_2_epim"/>
    <property type="match status" value="1"/>
</dbReference>
<dbReference type="GO" id="GO:0047736">
    <property type="term" value="F:cellobiose epimerase activity"/>
    <property type="evidence" value="ECO:0007669"/>
    <property type="project" value="UniProtKB-UniRule"/>
</dbReference>
<evidence type="ECO:0000256" key="4">
    <source>
        <dbReference type="HAMAP-Rule" id="MF_00929"/>
    </source>
</evidence>
<dbReference type="InterPro" id="IPR028584">
    <property type="entry name" value="Cellobiose_2_epim"/>
</dbReference>
<evidence type="ECO:0000313" key="7">
    <source>
        <dbReference type="Proteomes" id="UP000053750"/>
    </source>
</evidence>
<dbReference type="EC" id="5.1.3.11" evidence="4"/>
<dbReference type="Proteomes" id="UP000053750">
    <property type="component" value="Unassembled WGS sequence"/>
</dbReference>
<keyword evidence="7" id="KW-1185">Reference proteome</keyword>
<dbReference type="GO" id="GO:0005975">
    <property type="term" value="P:carbohydrate metabolic process"/>
    <property type="evidence" value="ECO:0007669"/>
    <property type="project" value="InterPro"/>
</dbReference>
<comment type="similarity">
    <text evidence="2">Belongs to the N-acylglucosamine 2-epimerase family.</text>
</comment>
<gene>
    <name evidence="6" type="ORF">BG53_06210</name>
</gene>
<dbReference type="SUPFAM" id="SSF48208">
    <property type="entry name" value="Six-hairpin glycosidases"/>
    <property type="match status" value="1"/>
</dbReference>
<evidence type="ECO:0000256" key="5">
    <source>
        <dbReference type="SAM" id="MobiDB-lite"/>
    </source>
</evidence>
<dbReference type="PANTHER" id="PTHR15108">
    <property type="entry name" value="N-ACYLGLUCOSAMINE-2-EPIMERASE"/>
    <property type="match status" value="1"/>
</dbReference>
<reference evidence="6 7" key="1">
    <citation type="submission" date="2014-02" db="EMBL/GenBank/DDBJ databases">
        <title>Genome sequence of Paenibacillus darwinianus reveals adaptive mechanisms for survival in Antarctic soils.</title>
        <authorList>
            <person name="Dsouza M."/>
            <person name="Taylor M.W."/>
            <person name="Turner S.J."/>
            <person name="Aislabie J."/>
        </authorList>
    </citation>
    <scope>NUCLEOTIDE SEQUENCE [LARGE SCALE GENOMIC DNA]</scope>
    <source>
        <strain evidence="6 7">CE1</strain>
    </source>
</reference>
<comment type="caution">
    <text evidence="6">The sequence shown here is derived from an EMBL/GenBank/DDBJ whole genome shotgun (WGS) entry which is preliminary data.</text>
</comment>
<name>A0A9W5RZX9_9BACL</name>
<dbReference type="InterPro" id="IPR008928">
    <property type="entry name" value="6-hairpin_glycosidase_sf"/>
</dbReference>
<comment type="catalytic activity">
    <reaction evidence="1 4">
        <text>D-cellobiose = beta-D-glucosyl-(1-&gt;4)-D-mannopyranose</text>
        <dbReference type="Rhea" id="RHEA:23384"/>
        <dbReference type="ChEBI" id="CHEBI:17057"/>
        <dbReference type="ChEBI" id="CHEBI:47931"/>
        <dbReference type="EC" id="5.1.3.11"/>
    </reaction>
</comment>
<sequence length="435" mass="49495">MITTELSAEEWRSELERELKDNILDFWMQHAKDESNGGFVGEIKSDMTRVPDADKGLVLNARIMWSFASAYRLYGDPAYLEMAERAFDALDSVFRDREFGGLYWMTDAAGRPSQNKKQVYGQAFVIYALAEYVRADGPRCAKALKWAIGIYRLLEKHAYDPIHLGYVEALARDWSETDDLSLSGKDLNERKSMNTHLHVLEAYTNLYRVWQPKGLRAKLAELIDVHLEHIVNADNHHFQLFFDDTWHSQSGHVSYGHDIEGSWLLCEAAEVLGDRVRLDIVRKEALAMAEATLSEGVDADGGVLNESDGQGRLDDTKDWWPQAEAMVGFLNAYQLSGDEHYWQAARKSWAFTKRFIIDHEHGEWHWQVSREGVPHPAYARQRNHERFYEPAEATGGRSQAAVEPPQSPRGGRKRAIRPARASGIDERACSASLAL</sequence>
<dbReference type="AlphaFoldDB" id="A0A9W5RZX9"/>
<comment type="similarity">
    <text evidence="4">Belongs to the cellobiose 2-epimerase family.</text>
</comment>
<comment type="function">
    <text evidence="4">Catalyzes the reversible epimerization of cellobiose to 4-O-beta-D-glucopyranosyl-D-mannose (Glc-Man).</text>
</comment>
<organism evidence="6 7">
    <name type="scientific">Paenibacillus darwinianus</name>
    <dbReference type="NCBI Taxonomy" id="1380763"/>
    <lineage>
        <taxon>Bacteria</taxon>
        <taxon>Bacillati</taxon>
        <taxon>Bacillota</taxon>
        <taxon>Bacilli</taxon>
        <taxon>Bacillales</taxon>
        <taxon>Paenibacillaceae</taxon>
        <taxon>Paenibacillus</taxon>
    </lineage>
</organism>
<keyword evidence="3 4" id="KW-0413">Isomerase</keyword>
<evidence type="ECO:0000256" key="2">
    <source>
        <dbReference type="ARBA" id="ARBA00008558"/>
    </source>
</evidence>
<dbReference type="InterPro" id="IPR010819">
    <property type="entry name" value="AGE/CE"/>
</dbReference>
<evidence type="ECO:0000256" key="3">
    <source>
        <dbReference type="ARBA" id="ARBA00023235"/>
    </source>
</evidence>
<evidence type="ECO:0000256" key="1">
    <source>
        <dbReference type="ARBA" id="ARBA00001470"/>
    </source>
</evidence>
<proteinExistence type="inferred from homology"/>
<accession>A0A9W5RZX9</accession>
<dbReference type="InterPro" id="IPR012341">
    <property type="entry name" value="6hp_glycosidase-like_sf"/>
</dbReference>